<dbReference type="AlphaFoldDB" id="A0A167JRJ0"/>
<evidence type="ECO:0000313" key="10">
    <source>
        <dbReference type="Proteomes" id="UP000076738"/>
    </source>
</evidence>
<dbReference type="GO" id="GO:0010629">
    <property type="term" value="P:negative regulation of gene expression"/>
    <property type="evidence" value="ECO:0007669"/>
    <property type="project" value="UniProtKB-ARBA"/>
</dbReference>
<dbReference type="InterPro" id="IPR034922">
    <property type="entry name" value="REX1-like_exo"/>
</dbReference>
<evidence type="ECO:0000256" key="3">
    <source>
        <dbReference type="ARBA" id="ARBA00022722"/>
    </source>
</evidence>
<evidence type="ECO:0000313" key="9">
    <source>
        <dbReference type="EMBL" id="KZO93832.1"/>
    </source>
</evidence>
<gene>
    <name evidence="9" type="ORF">CALVIDRAFT_485475</name>
</gene>
<evidence type="ECO:0000256" key="2">
    <source>
        <dbReference type="ARBA" id="ARBA00006357"/>
    </source>
</evidence>
<dbReference type="PANTHER" id="PTHR12801">
    <property type="entry name" value="RNA EXONUCLEASE REXO1 / RECO3 FAMILY MEMBER-RELATED"/>
    <property type="match status" value="1"/>
</dbReference>
<keyword evidence="4" id="KW-0378">Hydrolase</keyword>
<dbReference type="STRING" id="1330018.A0A167JRJ0"/>
<dbReference type="InterPro" id="IPR013520">
    <property type="entry name" value="Ribonucl_H"/>
</dbReference>
<comment type="similarity">
    <text evidence="2">Belongs to the REXO1/REXO3 family.</text>
</comment>
<dbReference type="EMBL" id="KV417299">
    <property type="protein sequence ID" value="KZO93832.1"/>
    <property type="molecule type" value="Genomic_DNA"/>
</dbReference>
<dbReference type="Gene3D" id="3.30.420.10">
    <property type="entry name" value="Ribonuclease H-like superfamily/Ribonuclease H"/>
    <property type="match status" value="1"/>
</dbReference>
<accession>A0A167JRJ0</accession>
<reference evidence="9 10" key="1">
    <citation type="journal article" date="2016" name="Mol. Biol. Evol.">
        <title>Comparative Genomics of Early-Diverging Mushroom-Forming Fungi Provides Insights into the Origins of Lignocellulose Decay Capabilities.</title>
        <authorList>
            <person name="Nagy L.G."/>
            <person name="Riley R."/>
            <person name="Tritt A."/>
            <person name="Adam C."/>
            <person name="Daum C."/>
            <person name="Floudas D."/>
            <person name="Sun H."/>
            <person name="Yadav J.S."/>
            <person name="Pangilinan J."/>
            <person name="Larsson K.H."/>
            <person name="Matsuura K."/>
            <person name="Barry K."/>
            <person name="Labutti K."/>
            <person name="Kuo R."/>
            <person name="Ohm R.A."/>
            <person name="Bhattacharya S.S."/>
            <person name="Shirouzu T."/>
            <person name="Yoshinaga Y."/>
            <person name="Martin F.M."/>
            <person name="Grigoriev I.V."/>
            <person name="Hibbett D.S."/>
        </authorList>
    </citation>
    <scope>NUCLEOTIDE SEQUENCE [LARGE SCALE GENOMIC DNA]</scope>
    <source>
        <strain evidence="9 10">TUFC12733</strain>
    </source>
</reference>
<organism evidence="9 10">
    <name type="scientific">Calocera viscosa (strain TUFC12733)</name>
    <dbReference type="NCBI Taxonomy" id="1330018"/>
    <lineage>
        <taxon>Eukaryota</taxon>
        <taxon>Fungi</taxon>
        <taxon>Dikarya</taxon>
        <taxon>Basidiomycota</taxon>
        <taxon>Agaricomycotina</taxon>
        <taxon>Dacrymycetes</taxon>
        <taxon>Dacrymycetales</taxon>
        <taxon>Dacrymycetaceae</taxon>
        <taxon>Calocera</taxon>
    </lineage>
</organism>
<name>A0A167JRJ0_CALVF</name>
<evidence type="ECO:0000256" key="4">
    <source>
        <dbReference type="ARBA" id="ARBA00022801"/>
    </source>
</evidence>
<dbReference type="OrthoDB" id="206335at2759"/>
<sequence>MREAGKENGAGEWTMVDRGKMKKQLKRQQRLEANPPVFKYMVPGLKSRRDPVLIDHVRDFTLSLLCDMPPQQWIVAENPRSITHVLALFIPGIQASDIGLSGPSPSAPAMPVELPRLPLPPPAETKLPILHTLFSHACRTRAPGEQYKMHSFIAQFLQIPLTGDEAKKRYEQRQEQQQSNLTPADLVLTYPQMKENDYPIPTYLRPQMRGMSSPAIPEPSTLLEPGWIETPQTMDTPAKYSLLAIDCEMCETAIGQELARISIIDAATSAKIYDTMVMPANPITDYQTRYSGVTEAKLKGVTTTVADVQQYLLTILHPDTILLGHSLENDLKVLKLCHPRCADTSVLYHHPRGGPYKPGLKWLAQRWMGKEIQKNDGKEGEQGGHDPEEDAKASLELFKLKLEKGTAFGEFQQDLESIFEKMGRPNGKRHSGATSVVVDHGHPAQWHGAKATTAVACTNDDEVVEGVVDTIPTHDFVFARMMDLSHSVGWTTTKNARQFPMSAVERASSPPNHPEASSDAVKKAFADLNDRLTRLHRSLPKSTAIILMTGHSDPRKIVQLNARKQNWEQQWRKTNDVMQIPKEEWWTSEDDRKLAAEVEKAKAGLGFFCITRHAPVVASTATT</sequence>
<dbReference type="InterPro" id="IPR036397">
    <property type="entry name" value="RNaseH_sf"/>
</dbReference>
<feature type="region of interest" description="Disordered" evidence="7">
    <location>
        <begin position="1"/>
        <end position="28"/>
    </location>
</feature>
<evidence type="ECO:0000259" key="8">
    <source>
        <dbReference type="SMART" id="SM00479"/>
    </source>
</evidence>
<dbReference type="InterPro" id="IPR047021">
    <property type="entry name" value="REXO1/3/4-like"/>
</dbReference>
<dbReference type="GO" id="GO:0004527">
    <property type="term" value="F:exonuclease activity"/>
    <property type="evidence" value="ECO:0007669"/>
    <property type="project" value="UniProtKB-KW"/>
</dbReference>
<dbReference type="InterPro" id="IPR012337">
    <property type="entry name" value="RNaseH-like_sf"/>
</dbReference>
<dbReference type="FunFam" id="3.30.420.10:FF:000031">
    <property type="entry name" value="RNA exonuclease 1"/>
    <property type="match status" value="1"/>
</dbReference>
<keyword evidence="5" id="KW-0269">Exonuclease</keyword>
<keyword evidence="3" id="KW-0540">Nuclease</keyword>
<evidence type="ECO:0000256" key="1">
    <source>
        <dbReference type="ARBA" id="ARBA00004123"/>
    </source>
</evidence>
<proteinExistence type="inferred from homology"/>
<keyword evidence="6" id="KW-0539">Nucleus</keyword>
<dbReference type="PANTHER" id="PTHR12801:SF115">
    <property type="entry name" value="FI18136P1-RELATED"/>
    <property type="match status" value="1"/>
</dbReference>
<comment type="subcellular location">
    <subcellularLocation>
        <location evidence="1">Nucleus</location>
    </subcellularLocation>
</comment>
<dbReference type="SMART" id="SM00479">
    <property type="entry name" value="EXOIII"/>
    <property type="match status" value="1"/>
</dbReference>
<protein>
    <submittedName>
        <fullName evidence="9">Ribonuclease H</fullName>
    </submittedName>
</protein>
<keyword evidence="10" id="KW-1185">Reference proteome</keyword>
<dbReference type="GO" id="GO:0003676">
    <property type="term" value="F:nucleic acid binding"/>
    <property type="evidence" value="ECO:0007669"/>
    <property type="project" value="InterPro"/>
</dbReference>
<feature type="domain" description="Exonuclease" evidence="8">
    <location>
        <begin position="241"/>
        <end position="407"/>
    </location>
</feature>
<evidence type="ECO:0000256" key="5">
    <source>
        <dbReference type="ARBA" id="ARBA00022839"/>
    </source>
</evidence>
<dbReference type="GO" id="GO:0005634">
    <property type="term" value="C:nucleus"/>
    <property type="evidence" value="ECO:0007669"/>
    <property type="project" value="UniProtKB-SubCell"/>
</dbReference>
<evidence type="ECO:0000256" key="6">
    <source>
        <dbReference type="ARBA" id="ARBA00023242"/>
    </source>
</evidence>
<dbReference type="CDD" id="cd06145">
    <property type="entry name" value="REX1_like"/>
    <property type="match status" value="1"/>
</dbReference>
<dbReference type="SUPFAM" id="SSF53098">
    <property type="entry name" value="Ribonuclease H-like"/>
    <property type="match status" value="1"/>
</dbReference>
<dbReference type="Proteomes" id="UP000076738">
    <property type="component" value="Unassembled WGS sequence"/>
</dbReference>
<evidence type="ECO:0000256" key="7">
    <source>
        <dbReference type="SAM" id="MobiDB-lite"/>
    </source>
</evidence>